<sequence length="112" mass="12469">MDAIFNLGKENFLVILSLSKCCLHVSIRITLKVPNIFTHSFFSSSSSISSLLLHSSSSLSISSTIHSSIVFYVCSSSQEDKIRSPFRFFCGLQFSSCWIYPSSLRLLSCLSL</sequence>
<dbReference type="EMBL" id="HBUF01611023">
    <property type="protein sequence ID" value="CAG6778686.1"/>
    <property type="molecule type" value="Transcribed_RNA"/>
</dbReference>
<name>A0A8D9B978_9HEMI</name>
<proteinExistence type="predicted"/>
<reference evidence="1" key="1">
    <citation type="submission" date="2021-05" db="EMBL/GenBank/DDBJ databases">
        <authorList>
            <person name="Alioto T."/>
            <person name="Alioto T."/>
            <person name="Gomez Garrido J."/>
        </authorList>
    </citation>
    <scope>NUCLEOTIDE SEQUENCE</scope>
</reference>
<protein>
    <submittedName>
        <fullName evidence="1">Uncharacterized protein</fullName>
    </submittedName>
</protein>
<dbReference type="AlphaFoldDB" id="A0A8D9B978"/>
<organism evidence="1">
    <name type="scientific">Cacopsylla melanoneura</name>
    <dbReference type="NCBI Taxonomy" id="428564"/>
    <lineage>
        <taxon>Eukaryota</taxon>
        <taxon>Metazoa</taxon>
        <taxon>Ecdysozoa</taxon>
        <taxon>Arthropoda</taxon>
        <taxon>Hexapoda</taxon>
        <taxon>Insecta</taxon>
        <taxon>Pterygota</taxon>
        <taxon>Neoptera</taxon>
        <taxon>Paraneoptera</taxon>
        <taxon>Hemiptera</taxon>
        <taxon>Sternorrhyncha</taxon>
        <taxon>Psylloidea</taxon>
        <taxon>Psyllidae</taxon>
        <taxon>Psyllinae</taxon>
        <taxon>Cacopsylla</taxon>
    </lineage>
</organism>
<accession>A0A8D9B978</accession>
<evidence type="ECO:0000313" key="1">
    <source>
        <dbReference type="EMBL" id="CAG6778687.1"/>
    </source>
</evidence>
<dbReference type="EMBL" id="HBUF01611024">
    <property type="protein sequence ID" value="CAG6778687.1"/>
    <property type="molecule type" value="Transcribed_RNA"/>
</dbReference>